<gene>
    <name evidence="2" type="ORF">EYF80_029822</name>
</gene>
<protein>
    <submittedName>
        <fullName evidence="2">Uncharacterized protein</fullName>
    </submittedName>
</protein>
<evidence type="ECO:0000313" key="3">
    <source>
        <dbReference type="Proteomes" id="UP000314294"/>
    </source>
</evidence>
<feature type="region of interest" description="Disordered" evidence="1">
    <location>
        <begin position="1"/>
        <end position="28"/>
    </location>
</feature>
<reference evidence="2 3" key="1">
    <citation type="submission" date="2019-03" db="EMBL/GenBank/DDBJ databases">
        <title>First draft genome of Liparis tanakae, snailfish: a comprehensive survey of snailfish specific genes.</title>
        <authorList>
            <person name="Kim W."/>
            <person name="Song I."/>
            <person name="Jeong J.-H."/>
            <person name="Kim D."/>
            <person name="Kim S."/>
            <person name="Ryu S."/>
            <person name="Song J.Y."/>
            <person name="Lee S.K."/>
        </authorList>
    </citation>
    <scope>NUCLEOTIDE SEQUENCE [LARGE SCALE GENOMIC DNA]</scope>
    <source>
        <tissue evidence="2">Muscle</tissue>
    </source>
</reference>
<feature type="compositionally biased region" description="Polar residues" evidence="1">
    <location>
        <begin position="11"/>
        <end position="27"/>
    </location>
</feature>
<organism evidence="2 3">
    <name type="scientific">Liparis tanakae</name>
    <name type="common">Tanaka's snailfish</name>
    <dbReference type="NCBI Taxonomy" id="230148"/>
    <lineage>
        <taxon>Eukaryota</taxon>
        <taxon>Metazoa</taxon>
        <taxon>Chordata</taxon>
        <taxon>Craniata</taxon>
        <taxon>Vertebrata</taxon>
        <taxon>Euteleostomi</taxon>
        <taxon>Actinopterygii</taxon>
        <taxon>Neopterygii</taxon>
        <taxon>Teleostei</taxon>
        <taxon>Neoteleostei</taxon>
        <taxon>Acanthomorphata</taxon>
        <taxon>Eupercaria</taxon>
        <taxon>Perciformes</taxon>
        <taxon>Cottioidei</taxon>
        <taxon>Cottales</taxon>
        <taxon>Liparidae</taxon>
        <taxon>Liparis</taxon>
    </lineage>
</organism>
<evidence type="ECO:0000313" key="2">
    <source>
        <dbReference type="EMBL" id="TNN59980.1"/>
    </source>
</evidence>
<keyword evidence="3" id="KW-1185">Reference proteome</keyword>
<name>A0A4Z2H3C8_9TELE</name>
<dbReference type="EMBL" id="SRLO01000343">
    <property type="protein sequence ID" value="TNN59980.1"/>
    <property type="molecule type" value="Genomic_DNA"/>
</dbReference>
<dbReference type="Proteomes" id="UP000314294">
    <property type="component" value="Unassembled WGS sequence"/>
</dbReference>
<accession>A0A4Z2H3C8</accession>
<comment type="caution">
    <text evidence="2">The sequence shown here is derived from an EMBL/GenBank/DDBJ whole genome shotgun (WGS) entry which is preliminary data.</text>
</comment>
<dbReference type="AlphaFoldDB" id="A0A4Z2H3C8"/>
<sequence length="155" mass="16799">MIQGAPLGPHSISQVEPRSRATNTPRYSRSKCGKQLAYGNRSGLFCARCNYEKREVLMQTCVALERIDDDDFWSGALRHEGPLVLRVSPLALQSKTETEPWTTSMICGSPCCFNGCQARQPLPSPIGAFGSIAAGTHLMWSPPASPTPPPTPPSD</sequence>
<evidence type="ECO:0000256" key="1">
    <source>
        <dbReference type="SAM" id="MobiDB-lite"/>
    </source>
</evidence>
<proteinExistence type="predicted"/>